<feature type="compositionally biased region" description="Polar residues" evidence="1">
    <location>
        <begin position="275"/>
        <end position="289"/>
    </location>
</feature>
<feature type="compositionally biased region" description="Polar residues" evidence="1">
    <location>
        <begin position="199"/>
        <end position="232"/>
    </location>
</feature>
<organism evidence="2 3">
    <name type="scientific">Wickerhamiella sorbophila</name>
    <dbReference type="NCBI Taxonomy" id="45607"/>
    <lineage>
        <taxon>Eukaryota</taxon>
        <taxon>Fungi</taxon>
        <taxon>Dikarya</taxon>
        <taxon>Ascomycota</taxon>
        <taxon>Saccharomycotina</taxon>
        <taxon>Dipodascomycetes</taxon>
        <taxon>Dipodascales</taxon>
        <taxon>Trichomonascaceae</taxon>
        <taxon>Wickerhamiella</taxon>
    </lineage>
</organism>
<protein>
    <submittedName>
        <fullName evidence="2">Uncharacterized protein</fullName>
    </submittedName>
</protein>
<dbReference type="GeneID" id="36516268"/>
<dbReference type="RefSeq" id="XP_024664845.1">
    <property type="nucleotide sequence ID" value="XM_024809077.1"/>
</dbReference>
<sequence>MIYSSGGYSKTIATLRRSRRRQQWLNSDGNPFRPNDISRPQVIMSSTDLFDPNKYLDSRGMFTTANPAYDCSTEHIIPKLLCSPTSVLPTPPSPCASTDSPPDLEVDAVLKFLTTDLVERSAPAQPDEKEPATTGNPGGQKKDEQENAESCDSPSPMNVKKRSRFSFQSLVSKRNINGSKEALVTCIEEPSEVSDPGAKTSSDTLDSYNTSPNGSGSFSTSNSLADSATSQELDAPPVPTMPSKNVQDRAQDLRKQLQAPTTIAEKAQGRPVPSPTKSAPQAEPKSSPSLKRRNKRQSYNDHRLSIFSVASSMAALAPFIGIRGSEDTKPIVETSPDSVDAEVESFYKRFNDIEEPQVKQKKTNKQQRRKSSVLMETVPEYVSRPLVRPPDTSAVFVSNLVENLSQELDQRFKCVDSDLRESPEFNWRPQTPEKVEHRSHFRRILGWCKNQRLHFSKTSREHRPGHFWSYSLKRSQTVPHSRTVPFDIHLQTPPALDSPALGDMGSPPLSLRVQTEPAKIAQGTL</sequence>
<dbReference type="Proteomes" id="UP000238350">
    <property type="component" value="Unassembled WGS sequence"/>
</dbReference>
<evidence type="ECO:0000256" key="1">
    <source>
        <dbReference type="SAM" id="MobiDB-lite"/>
    </source>
</evidence>
<feature type="region of interest" description="Disordered" evidence="1">
    <location>
        <begin position="119"/>
        <end position="162"/>
    </location>
</feature>
<feature type="compositionally biased region" description="Basic and acidic residues" evidence="1">
    <location>
        <begin position="246"/>
        <end position="255"/>
    </location>
</feature>
<proteinExistence type="predicted"/>
<keyword evidence="3" id="KW-1185">Reference proteome</keyword>
<accession>A0A2T0FIT7</accession>
<evidence type="ECO:0000313" key="2">
    <source>
        <dbReference type="EMBL" id="PRT54900.1"/>
    </source>
</evidence>
<evidence type="ECO:0000313" key="3">
    <source>
        <dbReference type="Proteomes" id="UP000238350"/>
    </source>
</evidence>
<dbReference type="EMBL" id="NDIQ01000021">
    <property type="protein sequence ID" value="PRT54900.1"/>
    <property type="molecule type" value="Genomic_DNA"/>
</dbReference>
<comment type="caution">
    <text evidence="2">The sequence shown here is derived from an EMBL/GenBank/DDBJ whole genome shotgun (WGS) entry which is preliminary data.</text>
</comment>
<feature type="region of interest" description="Disordered" evidence="1">
    <location>
        <begin position="187"/>
        <end position="298"/>
    </location>
</feature>
<gene>
    <name evidence="2" type="ORF">B9G98_02520</name>
</gene>
<name>A0A2T0FIT7_9ASCO</name>
<dbReference type="AlphaFoldDB" id="A0A2T0FIT7"/>
<reference evidence="2 3" key="1">
    <citation type="submission" date="2017-04" db="EMBL/GenBank/DDBJ databases">
        <title>Genome sequencing of [Candida] sorbophila.</title>
        <authorList>
            <person name="Ahn J.O."/>
        </authorList>
    </citation>
    <scope>NUCLEOTIDE SEQUENCE [LARGE SCALE GENOMIC DNA]</scope>
    <source>
        <strain evidence="2 3">DS02</strain>
    </source>
</reference>